<dbReference type="InterPro" id="IPR050572">
    <property type="entry name" value="Fe-S_Ferredoxin"/>
</dbReference>
<evidence type="ECO:0000256" key="3">
    <source>
        <dbReference type="ARBA" id="ARBA00023004"/>
    </source>
</evidence>
<evidence type="ECO:0000259" key="5">
    <source>
        <dbReference type="PROSITE" id="PS51379"/>
    </source>
</evidence>
<dbReference type="PANTHER" id="PTHR43687:SF1">
    <property type="entry name" value="FERREDOXIN III"/>
    <property type="match status" value="1"/>
</dbReference>
<keyword evidence="1" id="KW-0004">4Fe-4S</keyword>
<dbReference type="EMBL" id="JACHFW010000015">
    <property type="protein sequence ID" value="MBB5265836.1"/>
    <property type="molecule type" value="Genomic_DNA"/>
</dbReference>
<reference evidence="6 7" key="1">
    <citation type="submission" date="2020-08" db="EMBL/GenBank/DDBJ databases">
        <title>Genomic Encyclopedia of Type Strains, Phase IV (KMG-IV): sequencing the most valuable type-strain genomes for metagenomic binning, comparative biology and taxonomic classification.</title>
        <authorList>
            <person name="Goeker M."/>
        </authorList>
    </citation>
    <scope>NUCLEOTIDE SEQUENCE [LARGE SCALE GENOMIC DNA]</scope>
    <source>
        <strain evidence="6 7">DSM 106146</strain>
    </source>
</reference>
<dbReference type="PROSITE" id="PS00198">
    <property type="entry name" value="4FE4S_FER_1"/>
    <property type="match status" value="1"/>
</dbReference>
<dbReference type="Gene3D" id="3.30.70.20">
    <property type="match status" value="1"/>
</dbReference>
<organism evidence="6 7">
    <name type="scientific">Catenibacillus scindens</name>
    <dbReference type="NCBI Taxonomy" id="673271"/>
    <lineage>
        <taxon>Bacteria</taxon>
        <taxon>Bacillati</taxon>
        <taxon>Bacillota</taxon>
        <taxon>Clostridia</taxon>
        <taxon>Lachnospirales</taxon>
        <taxon>Lachnospiraceae</taxon>
        <taxon>Catenibacillus</taxon>
    </lineage>
</organism>
<feature type="domain" description="4Fe-4S ferredoxin-type" evidence="5">
    <location>
        <begin position="34"/>
        <end position="64"/>
    </location>
</feature>
<gene>
    <name evidence="6" type="ORF">HNP82_002987</name>
</gene>
<sequence>MPPIIDKQKCNQCGYCAQICPLDVIKVIKNDDKKAVIVKYPDECWHCRACEKDCRQHAIRMRYPLSHLMLHMDVQKEG</sequence>
<evidence type="ECO:0000256" key="4">
    <source>
        <dbReference type="ARBA" id="ARBA00023014"/>
    </source>
</evidence>
<dbReference type="Proteomes" id="UP000543642">
    <property type="component" value="Unassembled WGS sequence"/>
</dbReference>
<feature type="domain" description="4Fe-4S ferredoxin-type" evidence="5">
    <location>
        <begin position="1"/>
        <end position="30"/>
    </location>
</feature>
<proteinExistence type="predicted"/>
<accession>A0A7W8HC89</accession>
<protein>
    <submittedName>
        <fullName evidence="6">NAD-dependent dihydropyrimidine dehydrogenase PreA subunit</fullName>
    </submittedName>
</protein>
<keyword evidence="3" id="KW-0408">Iron</keyword>
<dbReference type="Pfam" id="PF12838">
    <property type="entry name" value="Fer4_7"/>
    <property type="match status" value="1"/>
</dbReference>
<dbReference type="InterPro" id="IPR017900">
    <property type="entry name" value="4Fe4S_Fe_S_CS"/>
</dbReference>
<evidence type="ECO:0000256" key="1">
    <source>
        <dbReference type="ARBA" id="ARBA00022485"/>
    </source>
</evidence>
<dbReference type="PROSITE" id="PS51379">
    <property type="entry name" value="4FE4S_FER_2"/>
    <property type="match status" value="2"/>
</dbReference>
<dbReference type="GO" id="GO:0046872">
    <property type="term" value="F:metal ion binding"/>
    <property type="evidence" value="ECO:0007669"/>
    <property type="project" value="UniProtKB-KW"/>
</dbReference>
<keyword evidence="7" id="KW-1185">Reference proteome</keyword>
<dbReference type="PANTHER" id="PTHR43687">
    <property type="entry name" value="ADENYLYLSULFATE REDUCTASE, BETA SUBUNIT"/>
    <property type="match status" value="1"/>
</dbReference>
<dbReference type="RefSeq" id="WP_183775951.1">
    <property type="nucleotide sequence ID" value="NZ_JACHFW010000015.1"/>
</dbReference>
<dbReference type="GO" id="GO:0051539">
    <property type="term" value="F:4 iron, 4 sulfur cluster binding"/>
    <property type="evidence" value="ECO:0007669"/>
    <property type="project" value="UniProtKB-KW"/>
</dbReference>
<dbReference type="AlphaFoldDB" id="A0A7W8HC89"/>
<evidence type="ECO:0000313" key="7">
    <source>
        <dbReference type="Proteomes" id="UP000543642"/>
    </source>
</evidence>
<evidence type="ECO:0000256" key="2">
    <source>
        <dbReference type="ARBA" id="ARBA00022723"/>
    </source>
</evidence>
<keyword evidence="2" id="KW-0479">Metal-binding</keyword>
<name>A0A7W8HC89_9FIRM</name>
<keyword evidence="4" id="KW-0411">Iron-sulfur</keyword>
<comment type="caution">
    <text evidence="6">The sequence shown here is derived from an EMBL/GenBank/DDBJ whole genome shotgun (WGS) entry which is preliminary data.</text>
</comment>
<dbReference type="InterPro" id="IPR017896">
    <property type="entry name" value="4Fe4S_Fe-S-bd"/>
</dbReference>
<evidence type="ECO:0000313" key="6">
    <source>
        <dbReference type="EMBL" id="MBB5265836.1"/>
    </source>
</evidence>
<dbReference type="SUPFAM" id="SSF54862">
    <property type="entry name" value="4Fe-4S ferredoxins"/>
    <property type="match status" value="1"/>
</dbReference>